<dbReference type="Pfam" id="PF06253">
    <property type="entry name" value="MTTB"/>
    <property type="match status" value="1"/>
</dbReference>
<gene>
    <name evidence="4" type="ORF">LCGC14_2049820</name>
</gene>
<evidence type="ECO:0000256" key="2">
    <source>
        <dbReference type="ARBA" id="ARBA00022603"/>
    </source>
</evidence>
<comment type="similarity">
    <text evidence="1">Belongs to the trimethylamine methyltransferase family.</text>
</comment>
<organism evidence="4">
    <name type="scientific">marine sediment metagenome</name>
    <dbReference type="NCBI Taxonomy" id="412755"/>
    <lineage>
        <taxon>unclassified sequences</taxon>
        <taxon>metagenomes</taxon>
        <taxon>ecological metagenomes</taxon>
    </lineage>
</organism>
<dbReference type="GO" id="GO:0008168">
    <property type="term" value="F:methyltransferase activity"/>
    <property type="evidence" value="ECO:0007669"/>
    <property type="project" value="UniProtKB-KW"/>
</dbReference>
<dbReference type="EMBL" id="LAZR01024205">
    <property type="protein sequence ID" value="KKL75945.1"/>
    <property type="molecule type" value="Genomic_DNA"/>
</dbReference>
<reference evidence="4" key="1">
    <citation type="journal article" date="2015" name="Nature">
        <title>Complex archaea that bridge the gap between prokaryotes and eukaryotes.</title>
        <authorList>
            <person name="Spang A."/>
            <person name="Saw J.H."/>
            <person name="Jorgensen S.L."/>
            <person name="Zaremba-Niedzwiedzka K."/>
            <person name="Martijn J."/>
            <person name="Lind A.E."/>
            <person name="van Eijk R."/>
            <person name="Schleper C."/>
            <person name="Guy L."/>
            <person name="Ettema T.J."/>
        </authorList>
    </citation>
    <scope>NUCLEOTIDE SEQUENCE</scope>
</reference>
<dbReference type="InterPro" id="IPR038601">
    <property type="entry name" value="MttB-like_sf"/>
</dbReference>
<keyword evidence="3" id="KW-0808">Transferase</keyword>
<protein>
    <recommendedName>
        <fullName evidence="5">Trimethylamine methyltransferase</fullName>
    </recommendedName>
</protein>
<evidence type="ECO:0008006" key="5">
    <source>
        <dbReference type="Google" id="ProtNLM"/>
    </source>
</evidence>
<name>A0A0F9H2U3_9ZZZZ</name>
<keyword evidence="2" id="KW-0489">Methyltransferase</keyword>
<dbReference type="AlphaFoldDB" id="A0A0F9H2U3"/>
<evidence type="ECO:0000256" key="1">
    <source>
        <dbReference type="ARBA" id="ARBA00007137"/>
    </source>
</evidence>
<dbReference type="Gene3D" id="3.20.20.480">
    <property type="entry name" value="Trimethylamine methyltransferase-like"/>
    <property type="match status" value="1"/>
</dbReference>
<dbReference type="GO" id="GO:0032259">
    <property type="term" value="P:methylation"/>
    <property type="evidence" value="ECO:0007669"/>
    <property type="project" value="UniProtKB-KW"/>
</dbReference>
<comment type="caution">
    <text evidence="4">The sequence shown here is derived from an EMBL/GenBank/DDBJ whole genome shotgun (WGS) entry which is preliminary data.</text>
</comment>
<sequence>REEIKMTTRSKHDDTDFSVPLNRFSQEKCGKIHAASLEILDRVGARVQMEEAIQLLKKAGAKVNDDNLVRIPSHLVENALATAPKKVVLSDRHARPAMHLGNHNCYYGPGSDCLNIIDHRTGKRRNPIIKDVVEGVKLCDSIENINFVMSMVLPSNVDQSTADRFQMEAMLSYSTKPIIFVSYDFSGCVDSVEMAEAVMGGAESLSKNPLIACYINVPTGLLHNEDSLRKLLFLAERNIPSLYIPSSTEGASSPITTAGAIALDYAGVLVGLVLSQLKREGAPIIVPGMSPGPLDMRTAVSLYCDPEQGIMQSMAKFYGLPMFSLGGASESKTVDPQAAAEASLSLLFETLTGSDLIHDLGYLESGLSFSFSHLVICDEIVNWIKAFTKDVKVNEETLALDVIEKAGPEGNYLVTEHTRKHYKERWYPHLFERDTYGSWIEKGGKTLVERAADKVDQILSEHEPESLPSKIKEKLKGIVHRTKRN</sequence>
<dbReference type="GO" id="GO:0015948">
    <property type="term" value="P:methanogenesis"/>
    <property type="evidence" value="ECO:0007669"/>
    <property type="project" value="InterPro"/>
</dbReference>
<proteinExistence type="inferred from homology"/>
<dbReference type="InterPro" id="IPR010426">
    <property type="entry name" value="MTTB_MeTrfase"/>
</dbReference>
<evidence type="ECO:0000256" key="3">
    <source>
        <dbReference type="ARBA" id="ARBA00022679"/>
    </source>
</evidence>
<evidence type="ECO:0000313" key="4">
    <source>
        <dbReference type="EMBL" id="KKL75945.1"/>
    </source>
</evidence>
<accession>A0A0F9H2U3</accession>
<feature type="non-terminal residue" evidence="4">
    <location>
        <position position="1"/>
    </location>
</feature>